<feature type="compositionally biased region" description="Polar residues" evidence="1">
    <location>
        <begin position="18"/>
        <end position="42"/>
    </location>
</feature>
<evidence type="ECO:0000313" key="4">
    <source>
        <dbReference type="Proteomes" id="UP000183063"/>
    </source>
</evidence>
<feature type="compositionally biased region" description="Basic residues" evidence="1">
    <location>
        <begin position="53"/>
        <end position="71"/>
    </location>
</feature>
<accession>A0A1H8W1C0</accession>
<reference evidence="3 5" key="2">
    <citation type="submission" date="2016-10" db="EMBL/GenBank/DDBJ databases">
        <authorList>
            <person name="Varghese N."/>
            <person name="Submissions S."/>
        </authorList>
    </citation>
    <scope>NUCLEOTIDE SEQUENCE [LARGE SCALE GENOMIC DNA]</scope>
    <source>
        <strain evidence="3 5">CGMCC 1.7071</strain>
    </source>
</reference>
<sequence>MNSLTEQAITTARPIQADPSSLGTETAKPVTSSPHVGTPQSRNADEGGQHGARLSRRLIKPIAKVRGRKLGRQLGERLDPTGSLLTGDGSGSTSTPRRSFGIPV</sequence>
<protein>
    <submittedName>
        <fullName evidence="2">Uncharacterized protein</fullName>
    </submittedName>
</protein>
<dbReference type="AlphaFoldDB" id="A0A1H8W1C0"/>
<evidence type="ECO:0000313" key="3">
    <source>
        <dbReference type="EMBL" id="SEP21395.1"/>
    </source>
</evidence>
<dbReference type="Proteomes" id="UP000198939">
    <property type="component" value="Unassembled WGS sequence"/>
</dbReference>
<dbReference type="EMBL" id="FNXB01000061">
    <property type="protein sequence ID" value="SEI19857.1"/>
    <property type="molecule type" value="Genomic_DNA"/>
</dbReference>
<evidence type="ECO:0000313" key="5">
    <source>
        <dbReference type="Proteomes" id="UP000198939"/>
    </source>
</evidence>
<reference evidence="2" key="1">
    <citation type="submission" date="2016-10" db="EMBL/GenBank/DDBJ databases">
        <authorList>
            <person name="de Groot N.N."/>
        </authorList>
    </citation>
    <scope>NUCLEOTIDE SEQUENCE [LARGE SCALE GENOMIC DNA]</scope>
    <source>
        <strain evidence="2">CCBAU85039</strain>
    </source>
</reference>
<feature type="compositionally biased region" description="Polar residues" evidence="1">
    <location>
        <begin position="1"/>
        <end position="10"/>
    </location>
</feature>
<name>A0A1H8W1C0_9HYPH</name>
<proteinExistence type="predicted"/>
<dbReference type="EMBL" id="FOCV01000051">
    <property type="protein sequence ID" value="SEP21395.1"/>
    <property type="molecule type" value="Genomic_DNA"/>
</dbReference>
<reference evidence="4" key="3">
    <citation type="submission" date="2016-10" db="EMBL/GenBank/DDBJ databases">
        <authorList>
            <person name="Wibberg D."/>
        </authorList>
    </citation>
    <scope>NUCLEOTIDE SEQUENCE [LARGE SCALE GENOMIC DNA]</scope>
</reference>
<feature type="region of interest" description="Disordered" evidence="1">
    <location>
        <begin position="1"/>
        <end position="104"/>
    </location>
</feature>
<feature type="compositionally biased region" description="Low complexity" evidence="1">
    <location>
        <begin position="81"/>
        <end position="95"/>
    </location>
</feature>
<keyword evidence="5" id="KW-1185">Reference proteome</keyword>
<organism evidence="2 4">
    <name type="scientific">Rhizobium tibeticum</name>
    <dbReference type="NCBI Taxonomy" id="501024"/>
    <lineage>
        <taxon>Bacteria</taxon>
        <taxon>Pseudomonadati</taxon>
        <taxon>Pseudomonadota</taxon>
        <taxon>Alphaproteobacteria</taxon>
        <taxon>Hyphomicrobiales</taxon>
        <taxon>Rhizobiaceae</taxon>
        <taxon>Rhizobium/Agrobacterium group</taxon>
        <taxon>Rhizobium</taxon>
    </lineage>
</organism>
<dbReference type="STRING" id="501024.RTCCBAU85039_6254"/>
<dbReference type="Proteomes" id="UP000183063">
    <property type="component" value="Unassembled WGS sequence"/>
</dbReference>
<evidence type="ECO:0000313" key="2">
    <source>
        <dbReference type="EMBL" id="SEI19857.1"/>
    </source>
</evidence>
<evidence type="ECO:0000256" key="1">
    <source>
        <dbReference type="SAM" id="MobiDB-lite"/>
    </source>
</evidence>
<gene>
    <name evidence="2" type="ORF">RTCCBAU85039_6254</name>
    <name evidence="3" type="ORF">SAMN05216228_10516</name>
</gene>